<feature type="domain" description="NADH-ubiquinone oxidoreductase 51kDa subunit iron-sulphur binding" evidence="7">
    <location>
        <begin position="483"/>
        <end position="528"/>
    </location>
</feature>
<dbReference type="InterPro" id="IPR041921">
    <property type="entry name" value="NuoE_N"/>
</dbReference>
<dbReference type="PANTHER" id="PTHR43578:SF3">
    <property type="entry name" value="NADH-QUINONE OXIDOREDUCTASE SUBUNIT F"/>
    <property type="match status" value="1"/>
</dbReference>
<dbReference type="SUPFAM" id="SSF142984">
    <property type="entry name" value="Nqo1 middle domain-like"/>
    <property type="match status" value="1"/>
</dbReference>
<dbReference type="Pfam" id="PF10531">
    <property type="entry name" value="SLBB"/>
    <property type="match status" value="1"/>
</dbReference>
<organism evidence="8 9">
    <name type="scientific">Pseudonocardia aurantiaca</name>
    <dbReference type="NCBI Taxonomy" id="75290"/>
    <lineage>
        <taxon>Bacteria</taxon>
        <taxon>Bacillati</taxon>
        <taxon>Actinomycetota</taxon>
        <taxon>Actinomycetes</taxon>
        <taxon>Pseudonocardiales</taxon>
        <taxon>Pseudonocardiaceae</taxon>
        <taxon>Pseudonocardia</taxon>
    </lineage>
</organism>
<keyword evidence="3" id="KW-0479">Metal-binding</keyword>
<gene>
    <name evidence="8" type="ORF">ACFSCY_06330</name>
</gene>
<reference evidence="9" key="1">
    <citation type="journal article" date="2019" name="Int. J. Syst. Evol. Microbiol.">
        <title>The Global Catalogue of Microorganisms (GCM) 10K type strain sequencing project: providing services to taxonomists for standard genome sequencing and annotation.</title>
        <authorList>
            <consortium name="The Broad Institute Genomics Platform"/>
            <consortium name="The Broad Institute Genome Sequencing Center for Infectious Disease"/>
            <person name="Wu L."/>
            <person name="Ma J."/>
        </authorList>
    </citation>
    <scope>NUCLEOTIDE SEQUENCE [LARGE SCALE GENOMIC DNA]</scope>
    <source>
        <strain evidence="9">JCM 12165</strain>
    </source>
</reference>
<protein>
    <submittedName>
        <fullName evidence="8">NAD(P)H-dependent oxidoreductase subunit E</fullName>
    </submittedName>
</protein>
<dbReference type="Proteomes" id="UP001597145">
    <property type="component" value="Unassembled WGS sequence"/>
</dbReference>
<accession>A0ABW4FFN4</accession>
<proteinExistence type="inferred from homology"/>
<dbReference type="InterPro" id="IPR042128">
    <property type="entry name" value="NuoE_dom"/>
</dbReference>
<sequence>MTEVTERAAEVRSRRVPGVEARAGKFPGPSLIPALNAIQSRLGWLPREELEQLARDARRPLYEIEGLISFYPHFRTEPPVKVALHVCHDLPCFLRNGDARIAELRERYGDDADVELVEVSCLGRCDTAPAVAVNERPAHVADVTELVDGARGAGVGHAEARTRLEPWPNDPYAAGTGVTERYSTLRALLAGELDPDAIVETLKESGLRGMGGAGFPTGQKWGLVRATQPGSVKYAICNADESEPGTFKDRQILATQPHLVLEGLLLGMAVVGAEEGWVFIRHEYGPEEHVLRQEIDALRAAGIVGPDACGSGRRLDVDIFVSPGGYILGEETALLEAMEGHRGEPRNKPPFPGNYGLHGRPTLMNSVETFADVPVIVQRGAQWWQDQGIGESVGWKFFAVSGHVENPDVYCVPMGTTVRELIDLAGGVTGGAEVGAVQPGGASSNFIGPDQLDLQLDFGTAAKAGTMLGSGAMVVLAEGTDLLAASTNVLRFFRNESCGKCVPCRVGSTKAHELLRGVIESGSSELDESQRSRILQLEEVMRKTSICGLGQVALGPVVSVLGIDKGGAAARPQPKPGGVNGQPSR</sequence>
<dbReference type="InterPro" id="IPR001949">
    <property type="entry name" value="NADH-UbQ_OxRdtase_51kDa_CS"/>
</dbReference>
<dbReference type="SUPFAM" id="SSF142019">
    <property type="entry name" value="Nqo1 FMN-binding domain-like"/>
    <property type="match status" value="1"/>
</dbReference>
<feature type="region of interest" description="Disordered" evidence="6">
    <location>
        <begin position="566"/>
        <end position="585"/>
    </location>
</feature>
<dbReference type="InterPro" id="IPR037225">
    <property type="entry name" value="Nuo51_FMN-bd_sf"/>
</dbReference>
<dbReference type="SUPFAM" id="SSF52833">
    <property type="entry name" value="Thioredoxin-like"/>
    <property type="match status" value="1"/>
</dbReference>
<keyword evidence="2" id="KW-0004">4Fe-4S</keyword>
<dbReference type="Gene3D" id="1.20.1440.230">
    <property type="entry name" value="NADH-ubiquinone oxidoreductase 51kDa subunit, iron-sulphur binding domain"/>
    <property type="match status" value="1"/>
</dbReference>
<dbReference type="Pfam" id="PF01257">
    <property type="entry name" value="2Fe-2S_thioredx"/>
    <property type="match status" value="1"/>
</dbReference>
<dbReference type="PROSITE" id="PS00645">
    <property type="entry name" value="COMPLEX1_51K_2"/>
    <property type="match status" value="1"/>
</dbReference>
<evidence type="ECO:0000256" key="5">
    <source>
        <dbReference type="ARBA" id="ARBA00023014"/>
    </source>
</evidence>
<evidence type="ECO:0000256" key="2">
    <source>
        <dbReference type="ARBA" id="ARBA00022485"/>
    </source>
</evidence>
<dbReference type="CDD" id="cd03064">
    <property type="entry name" value="TRX_Fd_NuoE"/>
    <property type="match status" value="1"/>
</dbReference>
<comment type="similarity">
    <text evidence="1">Belongs to the complex I 51 kDa subunit family.</text>
</comment>
<dbReference type="Gene3D" id="3.40.30.10">
    <property type="entry name" value="Glutaredoxin"/>
    <property type="match status" value="1"/>
</dbReference>
<dbReference type="InterPro" id="IPR037207">
    <property type="entry name" value="Nuop51_4Fe4S-bd_sf"/>
</dbReference>
<keyword evidence="9" id="KW-1185">Reference proteome</keyword>
<evidence type="ECO:0000313" key="8">
    <source>
        <dbReference type="EMBL" id="MFD1529052.1"/>
    </source>
</evidence>
<evidence type="ECO:0000256" key="3">
    <source>
        <dbReference type="ARBA" id="ARBA00022723"/>
    </source>
</evidence>
<evidence type="ECO:0000256" key="4">
    <source>
        <dbReference type="ARBA" id="ARBA00023004"/>
    </source>
</evidence>
<evidence type="ECO:0000259" key="7">
    <source>
        <dbReference type="SMART" id="SM00928"/>
    </source>
</evidence>
<dbReference type="InterPro" id="IPR036249">
    <property type="entry name" value="Thioredoxin-like_sf"/>
</dbReference>
<name>A0ABW4FFN4_9PSEU</name>
<dbReference type="InterPro" id="IPR019554">
    <property type="entry name" value="Soluble_ligand-bd"/>
</dbReference>
<dbReference type="InterPro" id="IPR011538">
    <property type="entry name" value="Nuo51_FMN-bd"/>
</dbReference>
<dbReference type="Gene3D" id="1.10.10.1590">
    <property type="entry name" value="NADH-quinone oxidoreductase subunit E"/>
    <property type="match status" value="1"/>
</dbReference>
<evidence type="ECO:0000256" key="1">
    <source>
        <dbReference type="ARBA" id="ARBA00007523"/>
    </source>
</evidence>
<keyword evidence="4" id="KW-0408">Iron</keyword>
<dbReference type="EMBL" id="JBHUCP010000004">
    <property type="protein sequence ID" value="MFD1529052.1"/>
    <property type="molecule type" value="Genomic_DNA"/>
</dbReference>
<dbReference type="SMART" id="SM00928">
    <property type="entry name" value="NADH_4Fe-4S"/>
    <property type="match status" value="1"/>
</dbReference>
<dbReference type="PANTHER" id="PTHR43578">
    <property type="entry name" value="NADH-QUINONE OXIDOREDUCTASE SUBUNIT F"/>
    <property type="match status" value="1"/>
</dbReference>
<comment type="caution">
    <text evidence="8">The sequence shown here is derived from an EMBL/GenBank/DDBJ whole genome shotgun (WGS) entry which is preliminary data.</text>
</comment>
<dbReference type="Pfam" id="PF01512">
    <property type="entry name" value="Complex1_51K"/>
    <property type="match status" value="1"/>
</dbReference>
<keyword evidence="5" id="KW-0411">Iron-sulfur</keyword>
<dbReference type="RefSeq" id="WP_343974873.1">
    <property type="nucleotide sequence ID" value="NZ_BAAAJG010000008.1"/>
</dbReference>
<dbReference type="Gene3D" id="3.10.20.600">
    <property type="match status" value="1"/>
</dbReference>
<dbReference type="Gene3D" id="3.40.50.11540">
    <property type="entry name" value="NADH-ubiquinone oxidoreductase 51kDa subunit"/>
    <property type="match status" value="1"/>
</dbReference>
<dbReference type="InterPro" id="IPR019575">
    <property type="entry name" value="Nuop51_4Fe4S-bd"/>
</dbReference>
<evidence type="ECO:0000313" key="9">
    <source>
        <dbReference type="Proteomes" id="UP001597145"/>
    </source>
</evidence>
<dbReference type="SUPFAM" id="SSF140490">
    <property type="entry name" value="Nqo1C-terminal domain-like"/>
    <property type="match status" value="1"/>
</dbReference>
<dbReference type="Pfam" id="PF10589">
    <property type="entry name" value="NADH_4Fe-4S"/>
    <property type="match status" value="1"/>
</dbReference>
<evidence type="ECO:0000256" key="6">
    <source>
        <dbReference type="SAM" id="MobiDB-lite"/>
    </source>
</evidence>